<organism evidence="1 2">
    <name type="scientific">Ruthenibacterium intestinale</name>
    <dbReference type="NCBI Taxonomy" id="3133163"/>
    <lineage>
        <taxon>Bacteria</taxon>
        <taxon>Bacillati</taxon>
        <taxon>Bacillota</taxon>
        <taxon>Clostridia</taxon>
        <taxon>Eubacteriales</taxon>
        <taxon>Oscillospiraceae</taxon>
        <taxon>Ruthenibacterium</taxon>
    </lineage>
</organism>
<dbReference type="InterPro" id="IPR029055">
    <property type="entry name" value="Ntn_hydrolases_N"/>
</dbReference>
<dbReference type="RefSeq" id="WP_349216674.1">
    <property type="nucleotide sequence ID" value="NZ_JBBMFA010000101.1"/>
</dbReference>
<name>A0ABV1GH58_9FIRM</name>
<dbReference type="Gene3D" id="3.60.20.10">
    <property type="entry name" value="Glutamine Phosphoribosylpyrophosphate, subunit 1, domain 1"/>
    <property type="match status" value="1"/>
</dbReference>
<keyword evidence="2" id="KW-1185">Reference proteome</keyword>
<gene>
    <name evidence="1" type="ORF">WMO24_12100</name>
</gene>
<evidence type="ECO:0000313" key="2">
    <source>
        <dbReference type="Proteomes" id="UP001477672"/>
    </source>
</evidence>
<dbReference type="Proteomes" id="UP001477672">
    <property type="component" value="Unassembled WGS sequence"/>
</dbReference>
<dbReference type="EMBL" id="JBBMFA010000101">
    <property type="protein sequence ID" value="MEQ2521164.1"/>
    <property type="molecule type" value="Genomic_DNA"/>
</dbReference>
<comment type="caution">
    <text evidence="1">The sequence shown here is derived from an EMBL/GenBank/DDBJ whole genome shotgun (WGS) entry which is preliminary data.</text>
</comment>
<protein>
    <submittedName>
        <fullName evidence="1">Uncharacterized protein</fullName>
    </submittedName>
</protein>
<proteinExistence type="predicted"/>
<reference evidence="1 2" key="1">
    <citation type="submission" date="2024-03" db="EMBL/GenBank/DDBJ databases">
        <title>Human intestinal bacterial collection.</title>
        <authorList>
            <person name="Pauvert C."/>
            <person name="Hitch T.C.A."/>
            <person name="Clavel T."/>
        </authorList>
    </citation>
    <scope>NUCLEOTIDE SEQUENCE [LARGE SCALE GENOMIC DNA]</scope>
    <source>
        <strain evidence="1 2">CLA-JM-H11</strain>
    </source>
</reference>
<sequence>MQLLEQDGRLDAETIGNTAARLEGSFSLTILNQFNHLYLVKGNSPLCIYRFENGLICYASTADILKEALTQCSFLPHSKEIVSLSEGDILCSRPDGRLQMSRFDTSHLHKHLRWWDCGAYDCWMPQSRRHFRKNTATSLDTLLETACNMGFLEDDVFLLLEEGFDESDIEELLNMPGAFYDAIAETVYARMDE</sequence>
<evidence type="ECO:0000313" key="1">
    <source>
        <dbReference type="EMBL" id="MEQ2521164.1"/>
    </source>
</evidence>
<accession>A0ABV1GH58</accession>